<keyword evidence="5" id="KW-0548">Nucleotidyltransferase</keyword>
<evidence type="ECO:0000256" key="7">
    <source>
        <dbReference type="ARBA" id="ARBA00022953"/>
    </source>
</evidence>
<protein>
    <recommendedName>
        <fullName evidence="2 8">RNA-directed RNA polymerase catalytic subunit</fullName>
        <ecNumber evidence="1 8">2.7.7.48</ecNumber>
    </recommendedName>
</protein>
<keyword evidence="4" id="KW-0808">Transferase</keyword>
<evidence type="ECO:0000256" key="8">
    <source>
        <dbReference type="RuleBase" id="RU004330"/>
    </source>
</evidence>
<evidence type="ECO:0000256" key="6">
    <source>
        <dbReference type="ARBA" id="ARBA00022741"/>
    </source>
</evidence>
<dbReference type="GO" id="GO:0000166">
    <property type="term" value="F:nucleotide binding"/>
    <property type="evidence" value="ECO:0007669"/>
    <property type="project" value="UniProtKB-KW"/>
</dbReference>
<proteinExistence type="predicted"/>
<dbReference type="GO" id="GO:0039694">
    <property type="term" value="P:viral RNA genome replication"/>
    <property type="evidence" value="ECO:0007669"/>
    <property type="project" value="InterPro"/>
</dbReference>
<evidence type="ECO:0000313" key="10">
    <source>
        <dbReference type="EMBL" id="UYL95487.1"/>
    </source>
</evidence>
<comment type="catalytic activity">
    <reaction evidence="8">
        <text>RNA(n) + a ribonucleoside 5'-triphosphate = RNA(n+1) + diphosphate</text>
        <dbReference type="Rhea" id="RHEA:21248"/>
        <dbReference type="Rhea" id="RHEA-COMP:14527"/>
        <dbReference type="Rhea" id="RHEA-COMP:17342"/>
        <dbReference type="ChEBI" id="CHEBI:33019"/>
        <dbReference type="ChEBI" id="CHEBI:61557"/>
        <dbReference type="ChEBI" id="CHEBI:140395"/>
        <dbReference type="EC" id="2.7.7.48"/>
    </reaction>
</comment>
<evidence type="ECO:0000256" key="2">
    <source>
        <dbReference type="ARBA" id="ARBA00020035"/>
    </source>
</evidence>
<keyword evidence="6" id="KW-0547">Nucleotide-binding</keyword>
<evidence type="ECO:0000256" key="1">
    <source>
        <dbReference type="ARBA" id="ARBA00012494"/>
    </source>
</evidence>
<keyword evidence="3 8" id="KW-0696">RNA-directed RNA polymerase</keyword>
<dbReference type="EC" id="2.7.7.48" evidence="1 8"/>
<dbReference type="Pfam" id="PF00602">
    <property type="entry name" value="Flu_PB1"/>
    <property type="match status" value="1"/>
</dbReference>
<evidence type="ECO:0000256" key="3">
    <source>
        <dbReference type="ARBA" id="ARBA00022484"/>
    </source>
</evidence>
<dbReference type="GO" id="GO:0003968">
    <property type="term" value="F:RNA-directed RNA polymerase activity"/>
    <property type="evidence" value="ECO:0007669"/>
    <property type="project" value="UniProtKB-KW"/>
</dbReference>
<dbReference type="InterPro" id="IPR007099">
    <property type="entry name" value="RNA-dir_pol_NSvirus"/>
</dbReference>
<dbReference type="GO" id="GO:0003723">
    <property type="term" value="F:RNA binding"/>
    <property type="evidence" value="ECO:0007669"/>
    <property type="project" value="InterPro"/>
</dbReference>
<dbReference type="PROSITE" id="PS50525">
    <property type="entry name" value="RDRP_SSRNA_NEG_SEG"/>
    <property type="match status" value="1"/>
</dbReference>
<organism evidence="10">
    <name type="scientific">Qingyang Ortho tick virus 1</name>
    <dbReference type="NCBI Taxonomy" id="2972261"/>
    <lineage>
        <taxon>Viruses</taxon>
        <taxon>Riboviria</taxon>
        <taxon>Orthornavirae</taxon>
        <taxon>Negarnaviricota</taxon>
        <taxon>Polyploviricotina</taxon>
        <taxon>Insthoviricetes</taxon>
        <taxon>Articulavirales</taxon>
        <taxon>Orthomyxoviridae</taxon>
    </lineage>
</organism>
<dbReference type="InterPro" id="IPR001407">
    <property type="entry name" value="RNA_pol_PB1_influenza"/>
</dbReference>
<evidence type="ECO:0000256" key="4">
    <source>
        <dbReference type="ARBA" id="ARBA00022679"/>
    </source>
</evidence>
<name>A0A9E7V245_9ORTO</name>
<keyword evidence="7" id="KW-0693">Viral RNA replication</keyword>
<sequence>MANSFFRATLLKRPTNAELQRVAGPHPKEVANAGLRNIAHLYQYVNVPPLAVGVTAHKVTESVLRSVEYNRLPENGLGDRPTQAWPGGTDFPFDKITSNFSPSACRAMFIEFLKKNCADIDQALIETWNFISTVNSDILTTGRQTWDPIHQRSVPSAQAYKEITDLFDRNQDYRTPTLLGFIQAFHNELSSGEINIKKREFYTEESNKRDRETGIVTRVATQKVRVVETKLEGEEAYNNTMERATSFCAYLKSKERGKLERRAIASANMVLRAHLFIVEKFHLILSKPLEGSIIGCGGDEKKNKILLSLDSVRSFPGQDSVVLQATEDVTKFNECLAPECFALFHDLILDPMIREENGLPELGPEMSYLRRIFRHTFFLLAKKRIWLGKGHTVSNSTSATHMLWEESCIHMMNETTREWYLKAKDSIHNGYLTAPYGMLMGMLNAASTTMALAAVEWRLKPGMDCKTARSSDDSMTAFSASSPEELEENIRRLYDNLRLMGINISEKKTRFFRYKFGELTSWYMDGDFTAQYGVETSSLRPGGTNPADDFHAVASQAVTSLRSGTTNLFGAQARLCIGVNNCRRLWKIERSGGKRPNVSAKVQVLSDGGDSPWNWSNSHLPEIPLKKRFAVNQEEKNYLLRVMNPNNPFTTMPHEVTTYSVELGQLVEAPCEIPRNLFTSMKRSNATKRSLLREAEDDFRKTCSLVTEIFESVDPLSALLTPKTTQHMSTTLLQVLQCEEGALKSVDVEFTAEEEEEITKAMNILRGIEMDDD</sequence>
<reference evidence="10" key="1">
    <citation type="submission" date="2022-05" db="EMBL/GenBank/DDBJ databases">
        <authorList>
            <person name="Cao W."/>
            <person name="Jia N."/>
            <person name="Lam T.T.-Y."/>
            <person name="Ni X."/>
            <person name="Liu J."/>
        </authorList>
    </citation>
    <scope>NUCLEOTIDE SEQUENCE</scope>
    <source>
        <strain evidence="10">TIGMIC 21</strain>
    </source>
</reference>
<dbReference type="EMBL" id="ON746459">
    <property type="protein sequence ID" value="UYL95487.1"/>
    <property type="molecule type" value="Viral_cRNA"/>
</dbReference>
<feature type="domain" description="RdRp catalytic" evidence="9">
    <location>
        <begin position="312"/>
        <end position="510"/>
    </location>
</feature>
<accession>A0A9E7V245</accession>
<evidence type="ECO:0000256" key="5">
    <source>
        <dbReference type="ARBA" id="ARBA00022695"/>
    </source>
</evidence>
<evidence type="ECO:0000259" key="9">
    <source>
        <dbReference type="PROSITE" id="PS50525"/>
    </source>
</evidence>